<evidence type="ECO:0000313" key="2">
    <source>
        <dbReference type="Proteomes" id="UP001596267"/>
    </source>
</evidence>
<name>A0ABW1WDP9_9BACL</name>
<keyword evidence="2" id="KW-1185">Reference proteome</keyword>
<dbReference type="EMBL" id="JBHSTQ010000001">
    <property type="protein sequence ID" value="MFC6385220.1"/>
    <property type="molecule type" value="Genomic_DNA"/>
</dbReference>
<protein>
    <submittedName>
        <fullName evidence="1">ArpU family phage packaging/lysis transcriptional regulator</fullName>
    </submittedName>
</protein>
<dbReference type="RefSeq" id="WP_253077329.1">
    <property type="nucleotide sequence ID" value="NZ_JAMXWN010000019.1"/>
</dbReference>
<gene>
    <name evidence="1" type="ORF">ACFP7A_01290</name>
</gene>
<organism evidence="1 2">
    <name type="scientific">Sporolactobacillus kofuensis</name>
    <dbReference type="NCBI Taxonomy" id="269672"/>
    <lineage>
        <taxon>Bacteria</taxon>
        <taxon>Bacillati</taxon>
        <taxon>Bacillota</taxon>
        <taxon>Bacilli</taxon>
        <taxon>Bacillales</taxon>
        <taxon>Sporolactobacillaceae</taxon>
        <taxon>Sporolactobacillus</taxon>
    </lineage>
</organism>
<proteinExistence type="predicted"/>
<accession>A0ABW1WDP9</accession>
<dbReference type="NCBIfam" id="TIGR01637">
    <property type="entry name" value="phage_arpU"/>
    <property type="match status" value="1"/>
</dbReference>
<dbReference type="InterPro" id="IPR006524">
    <property type="entry name" value="ArpU-like"/>
</dbReference>
<sequence length="152" mass="18139">MKLITAYELFPEIDIKKTKNKMESLLEKYQWMRLREPNIRQPKITVSWSLTPPSYTNGFHSDTETCATHNVDERARRKEIIEKVEYAKSQLFPEEQELIIARYMAPTDWNDKMTYINMGMSASTYKRKKKIILVKMAVSLKMEEYQEVREYA</sequence>
<comment type="caution">
    <text evidence="1">The sequence shown here is derived from an EMBL/GenBank/DDBJ whole genome shotgun (WGS) entry which is preliminary data.</text>
</comment>
<reference evidence="2" key="1">
    <citation type="journal article" date="2019" name="Int. J. Syst. Evol. Microbiol.">
        <title>The Global Catalogue of Microorganisms (GCM) 10K type strain sequencing project: providing services to taxonomists for standard genome sequencing and annotation.</title>
        <authorList>
            <consortium name="The Broad Institute Genomics Platform"/>
            <consortium name="The Broad Institute Genome Sequencing Center for Infectious Disease"/>
            <person name="Wu L."/>
            <person name="Ma J."/>
        </authorList>
    </citation>
    <scope>NUCLEOTIDE SEQUENCE [LARGE SCALE GENOMIC DNA]</scope>
    <source>
        <strain evidence="2">CCUG 42001</strain>
    </source>
</reference>
<dbReference type="Proteomes" id="UP001596267">
    <property type="component" value="Unassembled WGS sequence"/>
</dbReference>
<evidence type="ECO:0000313" key="1">
    <source>
        <dbReference type="EMBL" id="MFC6385220.1"/>
    </source>
</evidence>